<dbReference type="EC" id="4.1.2.5" evidence="6"/>
<dbReference type="InterPro" id="IPR015421">
    <property type="entry name" value="PyrdxlP-dep_Trfase_major"/>
</dbReference>
<protein>
    <submittedName>
        <fullName evidence="6">Threonine aldolase</fullName>
        <ecNumber evidence="6">4.1.2.5</ecNumber>
    </submittedName>
</protein>
<dbReference type="RefSeq" id="WP_184196870.1">
    <property type="nucleotide sequence ID" value="NZ_BMOX01000076.1"/>
</dbReference>
<evidence type="ECO:0000313" key="6">
    <source>
        <dbReference type="EMBL" id="MBB6227045.1"/>
    </source>
</evidence>
<proteinExistence type="inferred from homology"/>
<comment type="similarity">
    <text evidence="2">Belongs to the threonine aldolase family.</text>
</comment>
<dbReference type="GO" id="GO:0006520">
    <property type="term" value="P:amino acid metabolic process"/>
    <property type="evidence" value="ECO:0007669"/>
    <property type="project" value="InterPro"/>
</dbReference>
<dbReference type="PANTHER" id="PTHR48097">
    <property type="entry name" value="L-THREONINE ALDOLASE-RELATED"/>
    <property type="match status" value="1"/>
</dbReference>
<dbReference type="InterPro" id="IPR015422">
    <property type="entry name" value="PyrdxlP-dep_Trfase_small"/>
</dbReference>
<dbReference type="PANTHER" id="PTHR48097:SF5">
    <property type="entry name" value="LOW SPECIFICITY L-THREONINE ALDOLASE"/>
    <property type="match status" value="1"/>
</dbReference>
<comment type="subunit">
    <text evidence="3">Homotetramer.</text>
</comment>
<keyword evidence="4" id="KW-0663">Pyridoxal phosphate</keyword>
<evidence type="ECO:0000256" key="2">
    <source>
        <dbReference type="ARBA" id="ARBA00006966"/>
    </source>
</evidence>
<dbReference type="Gene3D" id="3.90.1150.10">
    <property type="entry name" value="Aspartate Aminotransferase, domain 1"/>
    <property type="match status" value="1"/>
</dbReference>
<keyword evidence="6" id="KW-0456">Lyase</keyword>
<dbReference type="AlphaFoldDB" id="A0A841LB51"/>
<sequence length="336" mass="35084">MNFKSDNAAGVCAEVLAAVNEAAGPSAGAYDDDRWSRRLDAAFSDVFGARCTVFPVGTGTAANALALAAMVPPFGAVACEAEAHIHVDECGAPEFFTGGAKLLLVPGEHGRLTPERLAAGLAAHRGDVHQVQLAALSLTQATEAGTVYAPDQVEALAGHAKARGWRVHMDGARFANAVAHLGCHPGDVTCRAGVEVLSFGAIKNGGMSAEAIVVFAPDLVEALRFRRKRAGQMPSKGRFLAAQLLAMIEDGVWLRNAAAANAGAQQLAAALASRLLHPVEANELFVKLRPGEPDRLRAQGFDFYDWGDAGSDEARFVVAWDTPAAEIAALAAALQQ</sequence>
<evidence type="ECO:0000259" key="5">
    <source>
        <dbReference type="Pfam" id="PF01212"/>
    </source>
</evidence>
<feature type="domain" description="Aromatic amino acid beta-eliminating lyase/threonine aldolase" evidence="5">
    <location>
        <begin position="3"/>
        <end position="287"/>
    </location>
</feature>
<accession>A0A841LB51</accession>
<dbReference type="Gene3D" id="3.40.640.10">
    <property type="entry name" value="Type I PLP-dependent aspartate aminotransferase-like (Major domain)"/>
    <property type="match status" value="1"/>
</dbReference>
<name>A0A841LB51_9SPHN</name>
<dbReference type="InterPro" id="IPR015424">
    <property type="entry name" value="PyrdxlP-dep_Trfase"/>
</dbReference>
<dbReference type="Proteomes" id="UP000538147">
    <property type="component" value="Unassembled WGS sequence"/>
</dbReference>
<dbReference type="Pfam" id="PF01212">
    <property type="entry name" value="Beta_elim_lyase"/>
    <property type="match status" value="1"/>
</dbReference>
<reference evidence="6 7" key="1">
    <citation type="submission" date="2020-08" db="EMBL/GenBank/DDBJ databases">
        <title>Genomic Encyclopedia of Type Strains, Phase IV (KMG-IV): sequencing the most valuable type-strain genomes for metagenomic binning, comparative biology and taxonomic classification.</title>
        <authorList>
            <person name="Goeker M."/>
        </authorList>
    </citation>
    <scope>NUCLEOTIDE SEQUENCE [LARGE SCALE GENOMIC DNA]</scope>
    <source>
        <strain evidence="6 7">DSM 102189</strain>
    </source>
</reference>
<comment type="cofactor">
    <cofactor evidence="1">
        <name>pyridoxal 5'-phosphate</name>
        <dbReference type="ChEBI" id="CHEBI:597326"/>
    </cofactor>
</comment>
<evidence type="ECO:0000256" key="1">
    <source>
        <dbReference type="ARBA" id="ARBA00001933"/>
    </source>
</evidence>
<evidence type="ECO:0000256" key="3">
    <source>
        <dbReference type="ARBA" id="ARBA00011881"/>
    </source>
</evidence>
<organism evidence="6 7">
    <name type="scientific">Polymorphobacter multimanifer</name>
    <dbReference type="NCBI Taxonomy" id="1070431"/>
    <lineage>
        <taxon>Bacteria</taxon>
        <taxon>Pseudomonadati</taxon>
        <taxon>Pseudomonadota</taxon>
        <taxon>Alphaproteobacteria</taxon>
        <taxon>Sphingomonadales</taxon>
        <taxon>Sphingosinicellaceae</taxon>
        <taxon>Polymorphobacter</taxon>
    </lineage>
</organism>
<evidence type="ECO:0000313" key="7">
    <source>
        <dbReference type="Proteomes" id="UP000538147"/>
    </source>
</evidence>
<gene>
    <name evidence="6" type="ORF">FHS79_001207</name>
</gene>
<dbReference type="InterPro" id="IPR001597">
    <property type="entry name" value="ArAA_b-elim_lyase/Thr_aldolase"/>
</dbReference>
<dbReference type="EMBL" id="JACIIV010000007">
    <property type="protein sequence ID" value="MBB6227045.1"/>
    <property type="molecule type" value="Genomic_DNA"/>
</dbReference>
<comment type="caution">
    <text evidence="6">The sequence shown here is derived from an EMBL/GenBank/DDBJ whole genome shotgun (WGS) entry which is preliminary data.</text>
</comment>
<dbReference type="SUPFAM" id="SSF53383">
    <property type="entry name" value="PLP-dependent transferases"/>
    <property type="match status" value="1"/>
</dbReference>
<evidence type="ECO:0000256" key="4">
    <source>
        <dbReference type="ARBA" id="ARBA00022898"/>
    </source>
</evidence>
<dbReference type="GO" id="GO:0004793">
    <property type="term" value="F:threonine aldolase activity"/>
    <property type="evidence" value="ECO:0007669"/>
    <property type="project" value="UniProtKB-EC"/>
</dbReference>
<keyword evidence="7" id="KW-1185">Reference proteome</keyword>